<dbReference type="Proteomes" id="UP000824189">
    <property type="component" value="Unassembled WGS sequence"/>
</dbReference>
<feature type="transmembrane region" description="Helical" evidence="13">
    <location>
        <begin position="20"/>
        <end position="46"/>
    </location>
</feature>
<feature type="transmembrane region" description="Helical" evidence="13">
    <location>
        <begin position="169"/>
        <end position="190"/>
    </location>
</feature>
<keyword evidence="8 13" id="KW-0864">Zinc transport</keyword>
<dbReference type="PANTHER" id="PTHR11040:SF205">
    <property type="entry name" value="ZINC TRANSPORTER ZUPT"/>
    <property type="match status" value="1"/>
</dbReference>
<keyword evidence="5 13" id="KW-0812">Transmembrane</keyword>
<feature type="binding site" description="M2 metal binding site" evidence="13">
    <location>
        <position position="155"/>
    </location>
    <ligand>
        <name>Fe(2+)</name>
        <dbReference type="ChEBI" id="CHEBI:29033"/>
    </ligand>
</feature>
<evidence type="ECO:0000256" key="13">
    <source>
        <dbReference type="HAMAP-Rule" id="MF_00548"/>
    </source>
</evidence>
<dbReference type="InterPro" id="IPR003689">
    <property type="entry name" value="ZIP"/>
</dbReference>
<evidence type="ECO:0000256" key="10">
    <source>
        <dbReference type="ARBA" id="ARBA00023004"/>
    </source>
</evidence>
<evidence type="ECO:0000256" key="6">
    <source>
        <dbReference type="ARBA" id="ARBA00022723"/>
    </source>
</evidence>
<evidence type="ECO:0000256" key="1">
    <source>
        <dbReference type="ARBA" id="ARBA00004651"/>
    </source>
</evidence>
<accession>A0A9D1RXN8</accession>
<comment type="caution">
    <text evidence="14">The sequence shown here is derived from an EMBL/GenBank/DDBJ whole genome shotgun (WGS) entry which is preliminary data.</text>
</comment>
<evidence type="ECO:0000256" key="2">
    <source>
        <dbReference type="ARBA" id="ARBA00009703"/>
    </source>
</evidence>
<comment type="similarity">
    <text evidence="2 13">Belongs to the ZIP transporter (TC 2.A.5) family. ZupT subfamily.</text>
</comment>
<comment type="subcellular location">
    <subcellularLocation>
        <location evidence="1 13">Cell membrane</location>
        <topology evidence="1 13">Multi-pass membrane protein</topology>
    </subcellularLocation>
</comment>
<feature type="binding site" description="M1 metal binding site" evidence="13">
    <location>
        <position position="184"/>
    </location>
    <ligand>
        <name>Zn(2+)</name>
        <dbReference type="ChEBI" id="CHEBI:29105"/>
    </ligand>
</feature>
<evidence type="ECO:0000256" key="12">
    <source>
        <dbReference type="ARBA" id="ARBA00023136"/>
    </source>
</evidence>
<keyword evidence="6" id="KW-0479">Metal-binding</keyword>
<feature type="binding site" description="M2 metal binding site" evidence="13">
    <location>
        <position position="184"/>
    </location>
    <ligand>
        <name>Fe(2+)</name>
        <dbReference type="ChEBI" id="CHEBI:29033"/>
    </ligand>
</feature>
<dbReference type="EMBL" id="DXFZ01000074">
    <property type="protein sequence ID" value="HIW96049.1"/>
    <property type="molecule type" value="Genomic_DNA"/>
</dbReference>
<dbReference type="PANTHER" id="PTHR11040">
    <property type="entry name" value="ZINC/IRON TRANSPORTER"/>
    <property type="match status" value="1"/>
</dbReference>
<dbReference type="GO" id="GO:0046872">
    <property type="term" value="F:metal ion binding"/>
    <property type="evidence" value="ECO:0007669"/>
    <property type="project" value="UniProtKB-KW"/>
</dbReference>
<keyword evidence="3 13" id="KW-0813">Transport</keyword>
<sequence length="284" mass="29140">MASPLPARRCNRVLSVDYSFSTLSVAFGIAALAGLATGLGGLISIVRRHPGPSFLAGSLGFSAGVMLYVSLVELLPEGIASLGESMGERSAHWLGVGAFFAGIAVIGVIDRLVPEPMNPHEPDATSAEQRRARQAAMMKTGALTALAIAIHNFPEGFATFAASLEDPSVAVPVAVAIAIHNIPEGVAVAVPIREATGSRKKALVWSTLSGLAEPAGALVGFVLLMPLLGPSTLGVIFAAIAGIMVFISLDELLPAAVATGRHHTAIYGLIAGMAVMAVSLLMFL</sequence>
<feature type="binding site" description="M1 metal binding site" evidence="13">
    <location>
        <position position="180"/>
    </location>
    <ligand>
        <name>Zn(2+)</name>
        <dbReference type="ChEBI" id="CHEBI:29105"/>
    </ligand>
</feature>
<keyword evidence="9 13" id="KW-1133">Transmembrane helix</keyword>
<proteinExistence type="inferred from homology"/>
<dbReference type="AlphaFoldDB" id="A0A9D1RXN8"/>
<feature type="binding site" description="M2 metal binding site" evidence="13">
    <location>
        <position position="181"/>
    </location>
    <ligand>
        <name>Fe(2+)</name>
        <dbReference type="ChEBI" id="CHEBI:29033"/>
    </ligand>
</feature>
<feature type="binding site" description="M1 metal binding site" evidence="13">
    <location>
        <position position="155"/>
    </location>
    <ligand>
        <name>Zn(2+)</name>
        <dbReference type="ChEBI" id="CHEBI:29105"/>
    </ligand>
</feature>
<keyword evidence="12 13" id="KW-0472">Membrane</keyword>
<comment type="catalytic activity">
    <reaction evidence="13">
        <text>Zn(2+)(in) = Zn(2+)(out)</text>
        <dbReference type="Rhea" id="RHEA:29351"/>
        <dbReference type="ChEBI" id="CHEBI:29105"/>
    </reaction>
</comment>
<evidence type="ECO:0000256" key="7">
    <source>
        <dbReference type="ARBA" id="ARBA00022833"/>
    </source>
</evidence>
<comment type="function">
    <text evidence="13">Mediates zinc uptake. May also transport other divalent cations.</text>
</comment>
<dbReference type="GO" id="GO:0005886">
    <property type="term" value="C:plasma membrane"/>
    <property type="evidence" value="ECO:0007669"/>
    <property type="project" value="UniProtKB-SubCell"/>
</dbReference>
<reference evidence="14" key="1">
    <citation type="journal article" date="2021" name="PeerJ">
        <title>Extensive microbial diversity within the chicken gut microbiome revealed by metagenomics and culture.</title>
        <authorList>
            <person name="Gilroy R."/>
            <person name="Ravi A."/>
            <person name="Getino M."/>
            <person name="Pursley I."/>
            <person name="Horton D.L."/>
            <person name="Alikhan N.F."/>
            <person name="Baker D."/>
            <person name="Gharbi K."/>
            <person name="Hall N."/>
            <person name="Watson M."/>
            <person name="Adriaenssens E.M."/>
            <person name="Foster-Nyarko E."/>
            <person name="Jarju S."/>
            <person name="Secka A."/>
            <person name="Antonio M."/>
            <person name="Oren A."/>
            <person name="Chaudhuri R.R."/>
            <person name="La Ragione R."/>
            <person name="Hildebrand F."/>
            <person name="Pallen M.J."/>
        </authorList>
    </citation>
    <scope>NUCLEOTIDE SEQUENCE</scope>
    <source>
        <strain evidence="14">4376</strain>
    </source>
</reference>
<dbReference type="Pfam" id="PF02535">
    <property type="entry name" value="Zip"/>
    <property type="match status" value="1"/>
</dbReference>
<keyword evidence="10" id="KW-0408">Iron</keyword>
<feature type="transmembrane region" description="Helical" evidence="13">
    <location>
        <begin position="53"/>
        <end position="71"/>
    </location>
</feature>
<evidence type="ECO:0000256" key="8">
    <source>
        <dbReference type="ARBA" id="ARBA00022906"/>
    </source>
</evidence>
<protein>
    <recommendedName>
        <fullName evidence="13">Zinc transporter ZupT</fullName>
    </recommendedName>
</protein>
<keyword evidence="7 13" id="KW-0862">Zinc</keyword>
<evidence type="ECO:0000256" key="11">
    <source>
        <dbReference type="ARBA" id="ARBA00023065"/>
    </source>
</evidence>
<evidence type="ECO:0000313" key="15">
    <source>
        <dbReference type="Proteomes" id="UP000824189"/>
    </source>
</evidence>
<evidence type="ECO:0000313" key="14">
    <source>
        <dbReference type="EMBL" id="HIW96049.1"/>
    </source>
</evidence>
<keyword evidence="4 13" id="KW-1003">Cell membrane</keyword>
<evidence type="ECO:0000256" key="9">
    <source>
        <dbReference type="ARBA" id="ARBA00022989"/>
    </source>
</evidence>
<reference evidence="14" key="2">
    <citation type="submission" date="2021-04" db="EMBL/GenBank/DDBJ databases">
        <authorList>
            <person name="Gilroy R."/>
        </authorList>
    </citation>
    <scope>NUCLEOTIDE SEQUENCE</scope>
    <source>
        <strain evidence="14">4376</strain>
    </source>
</reference>
<dbReference type="HAMAP" id="MF_00548">
    <property type="entry name" value="ZupT"/>
    <property type="match status" value="1"/>
</dbReference>
<dbReference type="NCBIfam" id="NF003243">
    <property type="entry name" value="PRK04201.1"/>
    <property type="match status" value="1"/>
</dbReference>
<dbReference type="GO" id="GO:0005385">
    <property type="term" value="F:zinc ion transmembrane transporter activity"/>
    <property type="evidence" value="ECO:0007669"/>
    <property type="project" value="UniProtKB-UniRule"/>
</dbReference>
<feature type="binding site" description="M2 metal binding site" evidence="13">
    <location>
        <position position="213"/>
    </location>
    <ligand>
        <name>Fe(2+)</name>
        <dbReference type="ChEBI" id="CHEBI:29033"/>
    </ligand>
</feature>
<evidence type="ECO:0000256" key="5">
    <source>
        <dbReference type="ARBA" id="ARBA00022692"/>
    </source>
</evidence>
<feature type="transmembrane region" description="Helical" evidence="13">
    <location>
        <begin position="233"/>
        <end position="253"/>
    </location>
</feature>
<organism evidence="14 15">
    <name type="scientific">Candidatus Corynebacterium gallistercoris</name>
    <dbReference type="NCBI Taxonomy" id="2838530"/>
    <lineage>
        <taxon>Bacteria</taxon>
        <taxon>Bacillati</taxon>
        <taxon>Actinomycetota</taxon>
        <taxon>Actinomycetes</taxon>
        <taxon>Mycobacteriales</taxon>
        <taxon>Corynebacteriaceae</taxon>
        <taxon>Corynebacterium</taxon>
    </lineage>
</organism>
<evidence type="ECO:0000256" key="4">
    <source>
        <dbReference type="ARBA" id="ARBA00022475"/>
    </source>
</evidence>
<name>A0A9D1RXN8_9CORY</name>
<feature type="transmembrane region" description="Helical" evidence="13">
    <location>
        <begin position="91"/>
        <end position="109"/>
    </location>
</feature>
<gene>
    <name evidence="13 14" type="primary">zupT</name>
    <name evidence="14" type="ORF">H9867_06170</name>
</gene>
<evidence type="ECO:0000256" key="3">
    <source>
        <dbReference type="ARBA" id="ARBA00022448"/>
    </source>
</evidence>
<feature type="binding site" description="M2 metal binding site" evidence="13">
    <location>
        <position position="152"/>
    </location>
    <ligand>
        <name>Fe(2+)</name>
        <dbReference type="ChEBI" id="CHEBI:29033"/>
    </ligand>
</feature>
<keyword evidence="11 13" id="KW-0406">Ion transport</keyword>
<feature type="transmembrane region" description="Helical" evidence="13">
    <location>
        <begin position="202"/>
        <end position="227"/>
    </location>
</feature>
<dbReference type="InterPro" id="IPR023498">
    <property type="entry name" value="Zn_transptr_ZupT"/>
</dbReference>
<feature type="transmembrane region" description="Helical" evidence="13">
    <location>
        <begin position="265"/>
        <end position="283"/>
    </location>
</feature>
<feature type="transmembrane region" description="Helical" evidence="13">
    <location>
        <begin position="140"/>
        <end position="163"/>
    </location>
</feature>